<dbReference type="Pfam" id="PF03583">
    <property type="entry name" value="LIP"/>
    <property type="match status" value="1"/>
</dbReference>
<dbReference type="Proteomes" id="UP000274762">
    <property type="component" value="Unassembled WGS sequence"/>
</dbReference>
<feature type="chain" id="PRO_5019852129" evidence="1">
    <location>
        <begin position="36"/>
        <end position="430"/>
    </location>
</feature>
<gene>
    <name evidence="2" type="ORF">DFJ75_3435</name>
</gene>
<dbReference type="RefSeq" id="WP_084248018.1">
    <property type="nucleotide sequence ID" value="NZ_CBCRXS010000008.1"/>
</dbReference>
<organism evidence="2 3">
    <name type="scientific">Williamsia marianensis</name>
    <dbReference type="NCBI Taxonomy" id="85044"/>
    <lineage>
        <taxon>Bacteria</taxon>
        <taxon>Bacillati</taxon>
        <taxon>Actinomycetota</taxon>
        <taxon>Actinomycetes</taxon>
        <taxon>Mycobacteriales</taxon>
        <taxon>Nocardiaceae</taxon>
        <taxon>Williamsia</taxon>
    </lineage>
</organism>
<dbReference type="InterPro" id="IPR029058">
    <property type="entry name" value="AB_hydrolase_fold"/>
</dbReference>
<comment type="caution">
    <text evidence="2">The sequence shown here is derived from an EMBL/GenBank/DDBJ whole genome shotgun (WGS) entry which is preliminary data.</text>
</comment>
<dbReference type="GO" id="GO:0016042">
    <property type="term" value="P:lipid catabolic process"/>
    <property type="evidence" value="ECO:0007669"/>
    <property type="project" value="InterPro"/>
</dbReference>
<proteinExistence type="predicted"/>
<evidence type="ECO:0000256" key="1">
    <source>
        <dbReference type="SAM" id="SignalP"/>
    </source>
</evidence>
<sequence>MGPTVARLARLFPSILLVAVLVAAAGFSGAGGAGAAPGFYQPPGDIPDRPGIVLRTEPSPLAFSIPAGGGAFPATGTRLMYSSTDLNGAPIAVTGTYFEPAAAWNKPGPRPIISMAVGTHGQGDQCAPSRLFNSVISYGGGLDVMVQYEIAAVYAAVAQGIGVVVTDYQGLGTPAVHGYLNRVAQAHAVLDAARAAIDLKSLPADTPVGMWGYSQGGGAVAGAAEFQASYAPELNVRGTYAGAPPVDPLKTLGLAEGGILTGAVGYALNGVYNDYPSARPELDRLINPAGKALMRDTANQCVPETLARYAFQRTSQWTTSGRPLAEVATDNPVLKSVFDQQRIGTLTPQAPILIVASDNDDVVPWSTSRDVAREWCGRGATVQFTTFPLPPILPGTAAAHGIPEFFGIPTALGWMIDRFNAVPQPRCVIA</sequence>
<reference evidence="2 3" key="1">
    <citation type="submission" date="2018-10" db="EMBL/GenBank/DDBJ databases">
        <title>Sequencing the genomes of 1000 actinobacteria strains.</title>
        <authorList>
            <person name="Klenk H.-P."/>
        </authorList>
    </citation>
    <scope>NUCLEOTIDE SEQUENCE [LARGE SCALE GENOMIC DNA]</scope>
    <source>
        <strain evidence="2 3">DSM 44343</strain>
    </source>
</reference>
<dbReference type="PIRSF" id="PIRSF029171">
    <property type="entry name" value="Esterase_LipA"/>
    <property type="match status" value="1"/>
</dbReference>
<dbReference type="EMBL" id="RBKV01000001">
    <property type="protein sequence ID" value="RKR96582.1"/>
    <property type="molecule type" value="Genomic_DNA"/>
</dbReference>
<dbReference type="AlphaFoldDB" id="A0A495K870"/>
<name>A0A495K870_WILMA</name>
<evidence type="ECO:0000313" key="2">
    <source>
        <dbReference type="EMBL" id="RKR96582.1"/>
    </source>
</evidence>
<feature type="signal peptide" evidence="1">
    <location>
        <begin position="1"/>
        <end position="35"/>
    </location>
</feature>
<dbReference type="Gene3D" id="3.40.50.1820">
    <property type="entry name" value="alpha/beta hydrolase"/>
    <property type="match status" value="1"/>
</dbReference>
<keyword evidence="1" id="KW-0732">Signal</keyword>
<dbReference type="PANTHER" id="PTHR34853:SF1">
    <property type="entry name" value="LIPASE 5"/>
    <property type="match status" value="1"/>
</dbReference>
<dbReference type="InterPro" id="IPR005152">
    <property type="entry name" value="Lipase_secreted"/>
</dbReference>
<accession>A0A495K870</accession>
<protein>
    <submittedName>
        <fullName evidence="2">Secretory lipase</fullName>
    </submittedName>
</protein>
<dbReference type="PANTHER" id="PTHR34853">
    <property type="match status" value="1"/>
</dbReference>
<dbReference type="Gene3D" id="1.10.260.130">
    <property type="match status" value="1"/>
</dbReference>
<dbReference type="OrthoDB" id="9798122at2"/>
<evidence type="ECO:0000313" key="3">
    <source>
        <dbReference type="Proteomes" id="UP000274762"/>
    </source>
</evidence>
<dbReference type="GO" id="GO:0004806">
    <property type="term" value="F:triacylglycerol lipase activity"/>
    <property type="evidence" value="ECO:0007669"/>
    <property type="project" value="InterPro"/>
</dbReference>
<dbReference type="SUPFAM" id="SSF53474">
    <property type="entry name" value="alpha/beta-Hydrolases"/>
    <property type="match status" value="1"/>
</dbReference>